<keyword evidence="8 10" id="KW-0472">Membrane</keyword>
<feature type="signal peptide" evidence="12">
    <location>
        <begin position="1"/>
        <end position="22"/>
    </location>
</feature>
<evidence type="ECO:0000313" key="16">
    <source>
        <dbReference type="Proteomes" id="UP000307749"/>
    </source>
</evidence>
<dbReference type="STRING" id="993689.GCA_002077135_00411"/>
<dbReference type="InterPro" id="IPR012910">
    <property type="entry name" value="Plug_dom"/>
</dbReference>
<dbReference type="EMBL" id="MWQO01000020">
    <property type="protein sequence ID" value="THD10861.1"/>
    <property type="molecule type" value="Genomic_DNA"/>
</dbReference>
<dbReference type="AlphaFoldDB" id="A0A4V3UTJ3"/>
<keyword evidence="7 11" id="KW-0798">TonB box</keyword>
<keyword evidence="9 10" id="KW-0998">Cell outer membrane</keyword>
<dbReference type="SUPFAM" id="SSF56935">
    <property type="entry name" value="Porins"/>
    <property type="match status" value="1"/>
</dbReference>
<accession>A0A4V3UTJ3</accession>
<dbReference type="Gene3D" id="2.170.130.10">
    <property type="entry name" value="TonB-dependent receptor, plug domain"/>
    <property type="match status" value="1"/>
</dbReference>
<dbReference type="GO" id="GO:0006811">
    <property type="term" value="P:monoatomic ion transport"/>
    <property type="evidence" value="ECO:0007669"/>
    <property type="project" value="UniProtKB-KW"/>
</dbReference>
<comment type="subcellular location">
    <subcellularLocation>
        <location evidence="1 10">Cell outer membrane</location>
        <topology evidence="1 10">Multi-pass membrane protein</topology>
    </subcellularLocation>
</comment>
<dbReference type="Pfam" id="PF00593">
    <property type="entry name" value="TonB_dep_Rec_b-barrel"/>
    <property type="match status" value="1"/>
</dbReference>
<evidence type="ECO:0000259" key="13">
    <source>
        <dbReference type="Pfam" id="PF00593"/>
    </source>
</evidence>
<keyword evidence="16" id="KW-1185">Reference proteome</keyword>
<comment type="similarity">
    <text evidence="10 11">Belongs to the TonB-dependent receptor family.</text>
</comment>
<proteinExistence type="inferred from homology"/>
<evidence type="ECO:0000256" key="6">
    <source>
        <dbReference type="ARBA" id="ARBA00023065"/>
    </source>
</evidence>
<evidence type="ECO:0000256" key="12">
    <source>
        <dbReference type="SAM" id="SignalP"/>
    </source>
</evidence>
<dbReference type="GO" id="GO:0009279">
    <property type="term" value="C:cell outer membrane"/>
    <property type="evidence" value="ECO:0007669"/>
    <property type="project" value="UniProtKB-SubCell"/>
</dbReference>
<keyword evidence="5 12" id="KW-0732">Signal</keyword>
<gene>
    <name evidence="15" type="ORF">B1806_06410</name>
</gene>
<feature type="domain" description="TonB-dependent receptor-like beta-barrel" evidence="13">
    <location>
        <begin position="172"/>
        <end position="580"/>
    </location>
</feature>
<keyword evidence="6" id="KW-0406">Ion transport</keyword>
<dbReference type="RefSeq" id="WP_081125858.1">
    <property type="nucleotide sequence ID" value="NZ_LDOS01000001.1"/>
</dbReference>
<name>A0A4V3UTJ3_9GAMM</name>
<feature type="domain" description="TonB-dependent receptor plug" evidence="14">
    <location>
        <begin position="51"/>
        <end position="154"/>
    </location>
</feature>
<evidence type="ECO:0000256" key="10">
    <source>
        <dbReference type="PROSITE-ProRule" id="PRU01360"/>
    </source>
</evidence>
<evidence type="ECO:0000256" key="5">
    <source>
        <dbReference type="ARBA" id="ARBA00022729"/>
    </source>
</evidence>
<evidence type="ECO:0000259" key="14">
    <source>
        <dbReference type="Pfam" id="PF07715"/>
    </source>
</evidence>
<evidence type="ECO:0000256" key="4">
    <source>
        <dbReference type="ARBA" id="ARBA00022692"/>
    </source>
</evidence>
<dbReference type="GO" id="GO:0015889">
    <property type="term" value="P:cobalamin transport"/>
    <property type="evidence" value="ECO:0007669"/>
    <property type="project" value="TreeGrafter"/>
</dbReference>
<evidence type="ECO:0000256" key="9">
    <source>
        <dbReference type="ARBA" id="ARBA00023237"/>
    </source>
</evidence>
<dbReference type="PROSITE" id="PS52016">
    <property type="entry name" value="TONB_DEPENDENT_REC_3"/>
    <property type="match status" value="1"/>
</dbReference>
<evidence type="ECO:0000256" key="7">
    <source>
        <dbReference type="ARBA" id="ARBA00023077"/>
    </source>
</evidence>
<dbReference type="CDD" id="cd01347">
    <property type="entry name" value="ligand_gated_channel"/>
    <property type="match status" value="1"/>
</dbReference>
<dbReference type="Pfam" id="PF07715">
    <property type="entry name" value="Plug"/>
    <property type="match status" value="1"/>
</dbReference>
<evidence type="ECO:0000313" key="15">
    <source>
        <dbReference type="EMBL" id="THD10861.1"/>
    </source>
</evidence>
<evidence type="ECO:0008006" key="17">
    <source>
        <dbReference type="Google" id="ProtNLM"/>
    </source>
</evidence>
<dbReference type="PANTHER" id="PTHR30069:SF53">
    <property type="entry name" value="COLICIN I RECEPTOR-RELATED"/>
    <property type="match status" value="1"/>
</dbReference>
<evidence type="ECO:0000256" key="3">
    <source>
        <dbReference type="ARBA" id="ARBA00022452"/>
    </source>
</evidence>
<evidence type="ECO:0000256" key="2">
    <source>
        <dbReference type="ARBA" id="ARBA00022448"/>
    </source>
</evidence>
<evidence type="ECO:0000256" key="1">
    <source>
        <dbReference type="ARBA" id="ARBA00004571"/>
    </source>
</evidence>
<comment type="caution">
    <text evidence="15">The sequence shown here is derived from an EMBL/GenBank/DDBJ whole genome shotgun (WGS) entry which is preliminary data.</text>
</comment>
<dbReference type="Gene3D" id="2.40.170.20">
    <property type="entry name" value="TonB-dependent receptor, beta-barrel domain"/>
    <property type="match status" value="1"/>
</dbReference>
<sequence>MSSKSLLVASLALALSPCATRAATPAAAGSVAPLPEIVVTAARMAQTVDASLADVSVITRAEISASGAPDLIDLLRREAGVDVARTGGPGSQTSVFMRGTNSNQVLVLVDGVRVASANTGSFAWEQLPLDAIQRIEIVRGPRAAQWGADAIGGVIQIFTRKLDGPHLAMRGGSYGDYGGSAGYGQWGDHGGASVIVGARHVLGFPATNPQNYAYSPQPDGYSNQNLAAQGAWRIGTQTLSGSVLRSDANVDFNQGASQVIEQAAGVNLDGALTPTLRQHISLGYDREDLDTPAYQSLALSRRQQAGYQLDWTFLPGQQLLGGVDWMHERGISRDTSTNTDVYAQSRNNLGVYAGWYGQAQRWNWQLAARHDRNSLFGGVTTGSAAAGYTLNDWARVEASFGQGFDSPSFSDQFSPPYFGYYAGNPDLRPERSHSSEIDLLLHPLDDLHVKLAAYRTRVNDLISFAGVNNQAINIDRAKMDGLELTSTWTAGAWTTRFSSSFDDARDASTGARLLRRPLRKADLGLDRRFGERFSAGVELFAASNSIDYGNVTLGGYSLINAHFDWKLAHGLAVHVFLQNLADRDYSLAYGYNTPGRSGWLTLSWNGAD</sequence>
<evidence type="ECO:0000256" key="8">
    <source>
        <dbReference type="ARBA" id="ARBA00023136"/>
    </source>
</evidence>
<dbReference type="OrthoDB" id="9764669at2"/>
<feature type="chain" id="PRO_5020479494" description="TonB-dependent receptor" evidence="12">
    <location>
        <begin position="23"/>
        <end position="608"/>
    </location>
</feature>
<organism evidence="15 16">
    <name type="scientific">Metallibacterium scheffleri</name>
    <dbReference type="NCBI Taxonomy" id="993689"/>
    <lineage>
        <taxon>Bacteria</taxon>
        <taxon>Pseudomonadati</taxon>
        <taxon>Pseudomonadota</taxon>
        <taxon>Gammaproteobacteria</taxon>
        <taxon>Lysobacterales</taxon>
        <taxon>Rhodanobacteraceae</taxon>
        <taxon>Metallibacterium</taxon>
    </lineage>
</organism>
<dbReference type="InterPro" id="IPR000531">
    <property type="entry name" value="Beta-barrel_TonB"/>
</dbReference>
<evidence type="ECO:0000256" key="11">
    <source>
        <dbReference type="RuleBase" id="RU003357"/>
    </source>
</evidence>
<dbReference type="PANTHER" id="PTHR30069">
    <property type="entry name" value="TONB-DEPENDENT OUTER MEMBRANE RECEPTOR"/>
    <property type="match status" value="1"/>
</dbReference>
<dbReference type="Proteomes" id="UP000307749">
    <property type="component" value="Unassembled WGS sequence"/>
</dbReference>
<keyword evidence="4 10" id="KW-0812">Transmembrane</keyword>
<dbReference type="InterPro" id="IPR037066">
    <property type="entry name" value="Plug_dom_sf"/>
</dbReference>
<protein>
    <recommendedName>
        <fullName evidence="17">TonB-dependent receptor</fullName>
    </recommendedName>
</protein>
<keyword evidence="3 10" id="KW-1134">Transmembrane beta strand</keyword>
<reference evidence="15 16" key="1">
    <citation type="submission" date="2017-02" db="EMBL/GenBank/DDBJ databases">
        <title>Whole genome sequencing of Metallibacterium scheffleri DSM 24874 (T).</title>
        <authorList>
            <person name="Kumar S."/>
            <person name="Patil P."/>
            <person name="Patil P.B."/>
        </authorList>
    </citation>
    <scope>NUCLEOTIDE SEQUENCE [LARGE SCALE GENOMIC DNA]</scope>
    <source>
        <strain evidence="15 16">DSM 24874</strain>
    </source>
</reference>
<dbReference type="InterPro" id="IPR036942">
    <property type="entry name" value="Beta-barrel_TonB_sf"/>
</dbReference>
<dbReference type="InterPro" id="IPR039426">
    <property type="entry name" value="TonB-dep_rcpt-like"/>
</dbReference>
<keyword evidence="2 10" id="KW-0813">Transport</keyword>